<dbReference type="GO" id="GO:0046872">
    <property type="term" value="F:metal ion binding"/>
    <property type="evidence" value="ECO:0007669"/>
    <property type="project" value="InterPro"/>
</dbReference>
<feature type="domain" description="Calcineurin-like phosphoesterase" evidence="3">
    <location>
        <begin position="130"/>
        <end position="313"/>
    </location>
</feature>
<dbReference type="InterPro" id="IPR029052">
    <property type="entry name" value="Metallo-depent_PP-like"/>
</dbReference>
<evidence type="ECO:0000256" key="2">
    <source>
        <dbReference type="SAM" id="Phobius"/>
    </source>
</evidence>
<dbReference type="PANTHER" id="PTHR22953:SF153">
    <property type="entry name" value="PURPLE ACID PHOSPHATASE"/>
    <property type="match status" value="1"/>
</dbReference>
<evidence type="ECO:0000313" key="4">
    <source>
        <dbReference type="EMBL" id="RJP68537.1"/>
    </source>
</evidence>
<proteinExistence type="predicted"/>
<dbReference type="EMBL" id="QZKI01000091">
    <property type="protein sequence ID" value="RJP68537.1"/>
    <property type="molecule type" value="Genomic_DNA"/>
</dbReference>
<dbReference type="GO" id="GO:0003993">
    <property type="term" value="F:acid phosphatase activity"/>
    <property type="evidence" value="ECO:0007669"/>
    <property type="project" value="InterPro"/>
</dbReference>
<keyword evidence="1" id="KW-0732">Signal</keyword>
<dbReference type="SUPFAM" id="SSF49363">
    <property type="entry name" value="Purple acid phosphatase, N-terminal domain"/>
    <property type="match status" value="1"/>
</dbReference>
<evidence type="ECO:0000313" key="5">
    <source>
        <dbReference type="Proteomes" id="UP000285961"/>
    </source>
</evidence>
<keyword evidence="2" id="KW-1133">Transmembrane helix</keyword>
<dbReference type="Proteomes" id="UP000285961">
    <property type="component" value="Unassembled WGS sequence"/>
</dbReference>
<keyword evidence="2" id="KW-0472">Membrane</keyword>
<gene>
    <name evidence="4" type="ORF">C4532_12900</name>
</gene>
<feature type="transmembrane region" description="Helical" evidence="2">
    <location>
        <begin position="395"/>
        <end position="413"/>
    </location>
</feature>
<evidence type="ECO:0000256" key="1">
    <source>
        <dbReference type="ARBA" id="ARBA00022729"/>
    </source>
</evidence>
<evidence type="ECO:0000259" key="3">
    <source>
        <dbReference type="Pfam" id="PF00149"/>
    </source>
</evidence>
<dbReference type="InterPro" id="IPR039331">
    <property type="entry name" value="PAPs-like"/>
</dbReference>
<accession>A0A419EVW3</accession>
<reference evidence="4 5" key="1">
    <citation type="journal article" date="2017" name="ISME J.">
        <title>Energy and carbon metabolisms in a deep terrestrial subsurface fluid microbial community.</title>
        <authorList>
            <person name="Momper L."/>
            <person name="Jungbluth S.P."/>
            <person name="Lee M.D."/>
            <person name="Amend J.P."/>
        </authorList>
    </citation>
    <scope>NUCLEOTIDE SEQUENCE [LARGE SCALE GENOMIC DNA]</scope>
    <source>
        <strain evidence="4">SURF_17</strain>
    </source>
</reference>
<dbReference type="InterPro" id="IPR004843">
    <property type="entry name" value="Calcineurin-like_PHP"/>
</dbReference>
<dbReference type="Gene3D" id="3.60.21.10">
    <property type="match status" value="1"/>
</dbReference>
<comment type="caution">
    <text evidence="4">The sequence shown here is derived from an EMBL/GenBank/DDBJ whole genome shotgun (WGS) entry which is preliminary data.</text>
</comment>
<sequence>MWPCTMKVEKSIINKIAYVLLALLITSFSAPQALSLPQLSQFPYIQRPTTSSVVIVWETYDPALCSIEYGMNSVLDQRTQLAGSGKRHVAALNGLRPNATYSYRILAEDIPLMDAATFRTNRDESHPEFSFVVFGDSGTGDHNQARVAAQIHRVEADFGLITGDVVYPRGASEDYESKYFLPYRDIISSICFYPTMGNHDYYTDNGKPYLDTFVLPANNPAKSEKYYSFDYGNAHIVSIDSVLPTNGPEEKEQFEWVRQDLASSRKLWKFAFLHHPPYSTSLHGSEMRIRRRYSPLFEEYDVDIVFCGHDHNYQRTVKIKEFFPEKEGVVYIVTGGGGGHLYDIGRSARIAFAKKIFHFVHVKINKESLELSAIDDRGNEFDSLSLDKSSSKAVWIRWGAVVFLIVFAGAIILKTGLMRSRKATNSSTDTCDIG</sequence>
<protein>
    <submittedName>
        <fullName evidence="4">Metallophosphoesterase family protein</fullName>
    </submittedName>
</protein>
<dbReference type="SUPFAM" id="SSF56300">
    <property type="entry name" value="Metallo-dependent phosphatases"/>
    <property type="match status" value="1"/>
</dbReference>
<dbReference type="InterPro" id="IPR008963">
    <property type="entry name" value="Purple_acid_Pase-like_N"/>
</dbReference>
<dbReference type="PANTHER" id="PTHR22953">
    <property type="entry name" value="ACID PHOSPHATASE RELATED"/>
    <property type="match status" value="1"/>
</dbReference>
<keyword evidence="2" id="KW-0812">Transmembrane</keyword>
<dbReference type="AlphaFoldDB" id="A0A419EVW3"/>
<organism evidence="4 5">
    <name type="scientific">Candidatus Abyssobacteria bacterium SURF_17</name>
    <dbReference type="NCBI Taxonomy" id="2093361"/>
    <lineage>
        <taxon>Bacteria</taxon>
        <taxon>Pseudomonadati</taxon>
        <taxon>Candidatus Hydrogenedentota</taxon>
        <taxon>Candidatus Abyssobacteria</taxon>
    </lineage>
</organism>
<name>A0A419EVW3_9BACT</name>
<dbReference type="Pfam" id="PF00149">
    <property type="entry name" value="Metallophos"/>
    <property type="match status" value="1"/>
</dbReference>